<dbReference type="InterPro" id="IPR010400">
    <property type="entry name" value="PITH_dom"/>
</dbReference>
<feature type="domain" description="Thioredoxin" evidence="3">
    <location>
        <begin position="46"/>
        <end position="162"/>
    </location>
</feature>
<evidence type="ECO:0008006" key="7">
    <source>
        <dbReference type="Google" id="ProtNLM"/>
    </source>
</evidence>
<proteinExistence type="inferred from homology"/>
<name>A0A1V6TA63_9EURO</name>
<dbReference type="PROSITE" id="PS00194">
    <property type="entry name" value="THIOREDOXIN_1"/>
    <property type="match status" value="1"/>
</dbReference>
<comment type="caution">
    <text evidence="5">The sequence shown here is derived from an EMBL/GenBank/DDBJ whole genome shotgun (WGS) entry which is preliminary data.</text>
</comment>
<feature type="domain" description="PITH" evidence="4">
    <location>
        <begin position="182"/>
        <end position="379"/>
    </location>
</feature>
<gene>
    <name evidence="5" type="ORF">PENSTE_c010G10070</name>
</gene>
<evidence type="ECO:0000256" key="1">
    <source>
        <dbReference type="ARBA" id="ARBA00008987"/>
    </source>
</evidence>
<evidence type="ECO:0000259" key="4">
    <source>
        <dbReference type="PROSITE" id="PS51532"/>
    </source>
</evidence>
<dbReference type="Gene3D" id="3.40.30.10">
    <property type="entry name" value="Glutaredoxin"/>
    <property type="match status" value="1"/>
</dbReference>
<dbReference type="InterPro" id="IPR036249">
    <property type="entry name" value="Thioredoxin-like_sf"/>
</dbReference>
<dbReference type="OrthoDB" id="2121326at2759"/>
<comment type="similarity">
    <text evidence="1">Belongs to the thioredoxin family.</text>
</comment>
<evidence type="ECO:0000313" key="6">
    <source>
        <dbReference type="Proteomes" id="UP000191285"/>
    </source>
</evidence>
<keyword evidence="6" id="KW-1185">Reference proteome</keyword>
<dbReference type="InterPro" id="IPR008979">
    <property type="entry name" value="Galactose-bd-like_sf"/>
</dbReference>
<dbReference type="Pfam" id="PF00085">
    <property type="entry name" value="Thioredoxin"/>
    <property type="match status" value="1"/>
</dbReference>
<sequence>MNKICIDDGFVINLRYFAVTEDDMAKYSKSDSNFPPPHNININNNNLLIKHTPTMSVVTISSPEQFGTLLNSSRIVIADFYADWCAPCKAIAPVYDSLARQLSRPNQITFTKINGDEQKDLAQTYGVRAYPTFIVFENGRKTQTVAGANSQKLNEVIQKLATEATKSDGADGGEGSSGGTWLGATVAKGYTDVTDQTDPKGLELLNRDDQFGEPRVLFEPTRPSALAKGKSAGDVKDWVESDTDEQLMLYVPFQSTLKVHSLQITSFPPTDEEDDDETPMRPKTISLYTNRSHVLGFDEAEDIPSVQTVEIKAEDWDAKTGTANVPLRFVKFQNVTSLVLFFVDGDGDGEKLRVDRVRVIGDSGEKRSMGKLEKIGDEPGE</sequence>
<dbReference type="SUPFAM" id="SSF49785">
    <property type="entry name" value="Galactose-binding domain-like"/>
    <property type="match status" value="1"/>
</dbReference>
<dbReference type="Proteomes" id="UP000191285">
    <property type="component" value="Unassembled WGS sequence"/>
</dbReference>
<dbReference type="SUPFAM" id="SSF52833">
    <property type="entry name" value="Thioredoxin-like"/>
    <property type="match status" value="1"/>
</dbReference>
<dbReference type="CDD" id="cd02947">
    <property type="entry name" value="TRX_family"/>
    <property type="match status" value="1"/>
</dbReference>
<dbReference type="PRINTS" id="PR00421">
    <property type="entry name" value="THIOREDOXIN"/>
</dbReference>
<protein>
    <recommendedName>
        <fullName evidence="7">Thioredoxin domain-containing protein</fullName>
    </recommendedName>
</protein>
<dbReference type="Pfam" id="PF06201">
    <property type="entry name" value="PITH"/>
    <property type="match status" value="1"/>
</dbReference>
<reference evidence="6" key="1">
    <citation type="journal article" date="2017" name="Nat. Microbiol.">
        <title>Global analysis of biosynthetic gene clusters reveals vast potential of secondary metabolite production in Penicillium species.</title>
        <authorList>
            <person name="Nielsen J.C."/>
            <person name="Grijseels S."/>
            <person name="Prigent S."/>
            <person name="Ji B."/>
            <person name="Dainat J."/>
            <person name="Nielsen K.F."/>
            <person name="Frisvad J.C."/>
            <person name="Workman M."/>
            <person name="Nielsen J."/>
        </authorList>
    </citation>
    <scope>NUCLEOTIDE SEQUENCE [LARGE SCALE GENOMIC DNA]</scope>
    <source>
        <strain evidence="6">IBT 24891</strain>
    </source>
</reference>
<dbReference type="STRING" id="303698.A0A1V6TA63"/>
<dbReference type="EMBL" id="MLKD01000010">
    <property type="protein sequence ID" value="OQE22553.1"/>
    <property type="molecule type" value="Genomic_DNA"/>
</dbReference>
<dbReference type="PROSITE" id="PS51532">
    <property type="entry name" value="PITH"/>
    <property type="match status" value="1"/>
</dbReference>
<evidence type="ECO:0000256" key="2">
    <source>
        <dbReference type="ARBA" id="ARBA00023157"/>
    </source>
</evidence>
<dbReference type="PROSITE" id="PS51352">
    <property type="entry name" value="THIOREDOXIN_2"/>
    <property type="match status" value="1"/>
</dbReference>
<dbReference type="Gene3D" id="2.60.120.470">
    <property type="entry name" value="PITH domain"/>
    <property type="match status" value="1"/>
</dbReference>
<evidence type="ECO:0000259" key="3">
    <source>
        <dbReference type="PROSITE" id="PS51352"/>
    </source>
</evidence>
<evidence type="ECO:0000313" key="5">
    <source>
        <dbReference type="EMBL" id="OQE22553.1"/>
    </source>
</evidence>
<accession>A0A1V6TA63</accession>
<dbReference type="InterPro" id="IPR037047">
    <property type="entry name" value="PITH_dom_sf"/>
</dbReference>
<dbReference type="AlphaFoldDB" id="A0A1V6TA63"/>
<dbReference type="PANTHER" id="PTHR46115">
    <property type="entry name" value="THIOREDOXIN-LIKE PROTEIN 1"/>
    <property type="match status" value="1"/>
</dbReference>
<dbReference type="InterPro" id="IPR017937">
    <property type="entry name" value="Thioredoxin_CS"/>
</dbReference>
<organism evidence="5 6">
    <name type="scientific">Penicillium steckii</name>
    <dbReference type="NCBI Taxonomy" id="303698"/>
    <lineage>
        <taxon>Eukaryota</taxon>
        <taxon>Fungi</taxon>
        <taxon>Dikarya</taxon>
        <taxon>Ascomycota</taxon>
        <taxon>Pezizomycotina</taxon>
        <taxon>Eurotiomycetes</taxon>
        <taxon>Eurotiomycetidae</taxon>
        <taxon>Eurotiales</taxon>
        <taxon>Aspergillaceae</taxon>
        <taxon>Penicillium</taxon>
    </lineage>
</organism>
<dbReference type="InterPro" id="IPR013766">
    <property type="entry name" value="Thioredoxin_domain"/>
</dbReference>
<dbReference type="GO" id="GO:0005737">
    <property type="term" value="C:cytoplasm"/>
    <property type="evidence" value="ECO:0007669"/>
    <property type="project" value="UniProtKB-ARBA"/>
</dbReference>
<keyword evidence="2" id="KW-1015">Disulfide bond</keyword>